<gene>
    <name evidence="2" type="ORF">MIMGU_mgv1a017954mg</name>
</gene>
<dbReference type="AlphaFoldDB" id="A0A022R2U2"/>
<name>A0A022R2U2_ERYGU</name>
<dbReference type="InterPro" id="IPR050942">
    <property type="entry name" value="F-box_BR-signaling"/>
</dbReference>
<feature type="domain" description="KIB1-4 beta-propeller" evidence="1">
    <location>
        <begin position="56"/>
        <end position="348"/>
    </location>
</feature>
<dbReference type="EMBL" id="KI630643">
    <property type="protein sequence ID" value="EYU34932.1"/>
    <property type="molecule type" value="Genomic_DNA"/>
</dbReference>
<evidence type="ECO:0000259" key="1">
    <source>
        <dbReference type="Pfam" id="PF03478"/>
    </source>
</evidence>
<evidence type="ECO:0000313" key="3">
    <source>
        <dbReference type="Proteomes" id="UP000030748"/>
    </source>
</evidence>
<reference evidence="2 3" key="1">
    <citation type="journal article" date="2013" name="Proc. Natl. Acad. Sci. U.S.A.">
        <title>Fine-scale variation in meiotic recombination in Mimulus inferred from population shotgun sequencing.</title>
        <authorList>
            <person name="Hellsten U."/>
            <person name="Wright K.M."/>
            <person name="Jenkins J."/>
            <person name="Shu S."/>
            <person name="Yuan Y."/>
            <person name="Wessler S.R."/>
            <person name="Schmutz J."/>
            <person name="Willis J.H."/>
            <person name="Rokhsar D.S."/>
        </authorList>
    </citation>
    <scope>NUCLEOTIDE SEQUENCE [LARGE SCALE GENOMIC DNA]</scope>
    <source>
        <strain evidence="3">cv. DUN x IM62</strain>
    </source>
</reference>
<dbReference type="PANTHER" id="PTHR44259:SF37">
    <property type="entry name" value="DUF1618 DOMAIN-CONTAINING PROTEIN"/>
    <property type="match status" value="1"/>
</dbReference>
<organism evidence="2 3">
    <name type="scientific">Erythranthe guttata</name>
    <name type="common">Yellow monkey flower</name>
    <name type="synonym">Mimulus guttatus</name>
    <dbReference type="NCBI Taxonomy" id="4155"/>
    <lineage>
        <taxon>Eukaryota</taxon>
        <taxon>Viridiplantae</taxon>
        <taxon>Streptophyta</taxon>
        <taxon>Embryophyta</taxon>
        <taxon>Tracheophyta</taxon>
        <taxon>Spermatophyta</taxon>
        <taxon>Magnoliopsida</taxon>
        <taxon>eudicotyledons</taxon>
        <taxon>Gunneridae</taxon>
        <taxon>Pentapetalae</taxon>
        <taxon>asterids</taxon>
        <taxon>lamiids</taxon>
        <taxon>Lamiales</taxon>
        <taxon>Phrymaceae</taxon>
        <taxon>Erythranthe</taxon>
    </lineage>
</organism>
<proteinExistence type="predicted"/>
<protein>
    <recommendedName>
        <fullName evidence="1">KIB1-4 beta-propeller domain-containing protein</fullName>
    </recommendedName>
</protein>
<dbReference type="Proteomes" id="UP000030748">
    <property type="component" value="Unassembled WGS sequence"/>
</dbReference>
<evidence type="ECO:0000313" key="2">
    <source>
        <dbReference type="EMBL" id="EYU34932.1"/>
    </source>
</evidence>
<accession>A0A022R2U2</accession>
<sequence>TLSVSDESLRSPSSLPSKISPWLMLPPTAAGSGCVVHKFYSIAENRVLCFAGEAKLGFPDGDTELVGSSHGWLALSNKRNNDLFLTNPLSRRRVNLPPIHKLPIEEQHLSREDFSCVHNVIISCSPNEENCRAMMIIKAGYALAFCCPGLSTAEWTPIGTHTSIIYSATHKLFFCLIDRRIFDTFEAWDLRDPDSPTMIPMDYPVIWLHSEEDDQRNEFCHTENSLVEYSGELFFVERFIAESVDSNGCAFDTHLCYSPKKGWDDSRPYKTMNFNVYKFDPESRSFRFMDSSLDGLVFFIGRNHAFAIAAASEYPELKADSIYYTDVTNTSYAIQKIDYGGHDIGIFSYKDRTFSPCYYPCDVKGIKVITPYPIWYTPTPL</sequence>
<feature type="non-terminal residue" evidence="2">
    <location>
        <position position="1"/>
    </location>
</feature>
<dbReference type="PANTHER" id="PTHR44259">
    <property type="entry name" value="OS07G0183000 PROTEIN-RELATED"/>
    <property type="match status" value="1"/>
</dbReference>
<keyword evidence="3" id="KW-1185">Reference proteome</keyword>
<dbReference type="Pfam" id="PF03478">
    <property type="entry name" value="Beta-prop_KIB1-4"/>
    <property type="match status" value="1"/>
</dbReference>
<dbReference type="InterPro" id="IPR005174">
    <property type="entry name" value="KIB1-4_b-propeller"/>
</dbReference>